<evidence type="ECO:0000313" key="1">
    <source>
        <dbReference type="EMBL" id="NBN87493.1"/>
    </source>
</evidence>
<accession>A0A964UXA9</accession>
<organism evidence="1 2">
    <name type="scientific">Candidatus Fonsibacter lacus</name>
    <dbReference type="NCBI Taxonomy" id="2576439"/>
    <lineage>
        <taxon>Bacteria</taxon>
        <taxon>Pseudomonadati</taxon>
        <taxon>Pseudomonadota</taxon>
        <taxon>Alphaproteobacteria</taxon>
        <taxon>Candidatus Pelagibacterales</taxon>
        <taxon>Candidatus Pelagibacterales incertae sedis</taxon>
        <taxon>Candidatus Fonsibacter</taxon>
    </lineage>
</organism>
<gene>
    <name evidence="1" type="ORF">EBV32_00130</name>
</gene>
<dbReference type="Proteomes" id="UP000713222">
    <property type="component" value="Unassembled WGS sequence"/>
</dbReference>
<sequence length="113" mass="11609">MAETFNNASVKLTTTSATDIYQAPTGNAADRAIVLSCLVANVDGTNNADITITVTDGSNNVLSTLASTITVPADASLEVIANKLILKQSQKVRATASAANDLEVTLSALEITV</sequence>
<evidence type="ECO:0000313" key="2">
    <source>
        <dbReference type="Proteomes" id="UP000713222"/>
    </source>
</evidence>
<reference evidence="1" key="1">
    <citation type="submission" date="2018-10" db="EMBL/GenBank/DDBJ databases">
        <title>Iterative Subtractive Binning of Freshwater Chronoseries Metagenomes Recovers Nearly Complete Genomes from over Four Hundred Novel Species.</title>
        <authorList>
            <person name="Rodriguez-R L.M."/>
            <person name="Tsementzi D."/>
            <person name="Luo C."/>
            <person name="Konstantinidis K.T."/>
        </authorList>
    </citation>
    <scope>NUCLEOTIDE SEQUENCE</scope>
    <source>
        <strain evidence="1">WB7_6_001</strain>
    </source>
</reference>
<dbReference type="EMBL" id="RGET01000001">
    <property type="protein sequence ID" value="NBN87493.1"/>
    <property type="molecule type" value="Genomic_DNA"/>
</dbReference>
<dbReference type="AlphaFoldDB" id="A0A964UXA9"/>
<proteinExistence type="predicted"/>
<protein>
    <submittedName>
        <fullName evidence="1">Uncharacterized protein</fullName>
    </submittedName>
</protein>
<name>A0A964UXA9_9PROT</name>
<comment type="caution">
    <text evidence="1">The sequence shown here is derived from an EMBL/GenBank/DDBJ whole genome shotgun (WGS) entry which is preliminary data.</text>
</comment>